<evidence type="ECO:0000256" key="5">
    <source>
        <dbReference type="ARBA" id="ARBA00023136"/>
    </source>
</evidence>
<name>A0A255ECJ7_9ACTN</name>
<evidence type="ECO:0000256" key="6">
    <source>
        <dbReference type="SAM" id="Phobius"/>
    </source>
</evidence>
<keyword evidence="3 6" id="KW-0812">Transmembrane</keyword>
<reference evidence="7 8" key="1">
    <citation type="submission" date="2017-07" db="EMBL/GenBank/DDBJ databases">
        <title>Draft whole genome sequences of clinical Proprionibacteriaceae strains.</title>
        <authorList>
            <person name="Bernier A.-M."/>
            <person name="Bernard K."/>
            <person name="Domingo M.-C."/>
        </authorList>
    </citation>
    <scope>NUCLEOTIDE SEQUENCE [LARGE SCALE GENOMIC DNA]</scope>
    <source>
        <strain evidence="7 8">NML 160184</strain>
    </source>
</reference>
<feature type="transmembrane region" description="Helical" evidence="6">
    <location>
        <begin position="12"/>
        <end position="29"/>
    </location>
</feature>
<feature type="transmembrane region" description="Helical" evidence="6">
    <location>
        <begin position="122"/>
        <end position="141"/>
    </location>
</feature>
<gene>
    <name evidence="7" type="ORF">CGZ92_02830</name>
</gene>
<evidence type="ECO:0000256" key="4">
    <source>
        <dbReference type="ARBA" id="ARBA00022989"/>
    </source>
</evidence>
<sequence>MAQPRTGAVTRAAAVVLAVVAGVHLVAQITGYQPLIDLSHVLVAPAVGWLLWTVTAAPRGVLVWLTFAGLGLSWLGDAVPRLLSGETAFLTMLSFFFLAQLVYAVAFVPYRARCALTRPAWMLPYVGGAVVIILLCASATGPLLPALIGYAAAIMAMAVLATGLGHRAALGGGLFVVADALIALDVFDVLELPGHGFVAMACYIGAQTLLVLGVRDQWSRNRAAATGTLAYQNEEFSSREAGRG</sequence>
<feature type="transmembrane region" description="Helical" evidence="6">
    <location>
        <begin position="172"/>
        <end position="190"/>
    </location>
</feature>
<feature type="transmembrane region" description="Helical" evidence="6">
    <location>
        <begin position="61"/>
        <end position="83"/>
    </location>
</feature>
<dbReference type="InterPro" id="IPR012506">
    <property type="entry name" value="TMEM86B-like"/>
</dbReference>
<feature type="transmembrane region" description="Helical" evidence="6">
    <location>
        <begin position="196"/>
        <end position="214"/>
    </location>
</feature>
<feature type="transmembrane region" description="Helical" evidence="6">
    <location>
        <begin position="35"/>
        <end position="54"/>
    </location>
</feature>
<feature type="transmembrane region" description="Helical" evidence="6">
    <location>
        <begin position="147"/>
        <end position="165"/>
    </location>
</feature>
<dbReference type="EMBL" id="NMVI01000009">
    <property type="protein sequence ID" value="OYN89269.1"/>
    <property type="molecule type" value="Genomic_DNA"/>
</dbReference>
<organism evidence="7 8">
    <name type="scientific">Parenemella sanctibonifatiensis</name>
    <dbReference type="NCBI Taxonomy" id="2016505"/>
    <lineage>
        <taxon>Bacteria</taxon>
        <taxon>Bacillati</taxon>
        <taxon>Actinomycetota</taxon>
        <taxon>Actinomycetes</taxon>
        <taxon>Propionibacteriales</taxon>
        <taxon>Propionibacteriaceae</taxon>
        <taxon>Parenemella</taxon>
    </lineage>
</organism>
<comment type="subcellular location">
    <subcellularLocation>
        <location evidence="1">Membrane</location>
        <topology evidence="1">Multi-pass membrane protein</topology>
    </subcellularLocation>
</comment>
<dbReference type="Pfam" id="PF07947">
    <property type="entry name" value="YhhN"/>
    <property type="match status" value="1"/>
</dbReference>
<evidence type="ECO:0000313" key="7">
    <source>
        <dbReference type="EMBL" id="OYN89269.1"/>
    </source>
</evidence>
<evidence type="ECO:0000256" key="1">
    <source>
        <dbReference type="ARBA" id="ARBA00004141"/>
    </source>
</evidence>
<proteinExistence type="inferred from homology"/>
<keyword evidence="5 6" id="KW-0472">Membrane</keyword>
<feature type="transmembrane region" description="Helical" evidence="6">
    <location>
        <begin position="89"/>
        <end position="110"/>
    </location>
</feature>
<evidence type="ECO:0000313" key="8">
    <source>
        <dbReference type="Proteomes" id="UP000216533"/>
    </source>
</evidence>
<comment type="similarity">
    <text evidence="2">Belongs to the TMEM86 family.</text>
</comment>
<dbReference type="AlphaFoldDB" id="A0A255ECJ7"/>
<accession>A0A255ECJ7</accession>
<evidence type="ECO:0000256" key="3">
    <source>
        <dbReference type="ARBA" id="ARBA00022692"/>
    </source>
</evidence>
<protein>
    <submittedName>
        <fullName evidence="7">Lysoplasmalogenase</fullName>
    </submittedName>
</protein>
<keyword evidence="4 6" id="KW-1133">Transmembrane helix</keyword>
<dbReference type="Proteomes" id="UP000216533">
    <property type="component" value="Unassembled WGS sequence"/>
</dbReference>
<dbReference type="GO" id="GO:0016020">
    <property type="term" value="C:membrane"/>
    <property type="evidence" value="ECO:0007669"/>
    <property type="project" value="UniProtKB-SubCell"/>
</dbReference>
<evidence type="ECO:0000256" key="2">
    <source>
        <dbReference type="ARBA" id="ARBA00007375"/>
    </source>
</evidence>
<comment type="caution">
    <text evidence="7">The sequence shown here is derived from an EMBL/GenBank/DDBJ whole genome shotgun (WGS) entry which is preliminary data.</text>
</comment>